<sequence>MPPRKPLDPVFRPKETDASQVQCTVCAEGVPEERHSWIAVTSAAAHLKTSAHSQAVALARIRTQEKEAGLKKLQSEREAASATDELRMIQFTAHRPVASASSKLMSAEERDMWEDYRVNGADFSVGDDIEDQQKQRRRLQEEADVFGLWNPDATARLLGFGGEGARDQVQETKTIS</sequence>
<protein>
    <submittedName>
        <fullName evidence="1">Uncharacterized protein</fullName>
    </submittedName>
</protein>
<keyword evidence="2" id="KW-1185">Reference proteome</keyword>
<evidence type="ECO:0000313" key="2">
    <source>
        <dbReference type="Proteomes" id="UP001218218"/>
    </source>
</evidence>
<accession>A0AAD6ZWC6</accession>
<dbReference type="AlphaFoldDB" id="A0AAD6ZWC6"/>
<name>A0AAD6ZWC6_9AGAR</name>
<dbReference type="Proteomes" id="UP001218218">
    <property type="component" value="Unassembled WGS sequence"/>
</dbReference>
<dbReference type="EMBL" id="JARIHO010000026">
    <property type="protein sequence ID" value="KAJ7340831.1"/>
    <property type="molecule type" value="Genomic_DNA"/>
</dbReference>
<proteinExistence type="predicted"/>
<organism evidence="1 2">
    <name type="scientific">Mycena albidolilacea</name>
    <dbReference type="NCBI Taxonomy" id="1033008"/>
    <lineage>
        <taxon>Eukaryota</taxon>
        <taxon>Fungi</taxon>
        <taxon>Dikarya</taxon>
        <taxon>Basidiomycota</taxon>
        <taxon>Agaricomycotina</taxon>
        <taxon>Agaricomycetes</taxon>
        <taxon>Agaricomycetidae</taxon>
        <taxon>Agaricales</taxon>
        <taxon>Marasmiineae</taxon>
        <taxon>Mycenaceae</taxon>
        <taxon>Mycena</taxon>
    </lineage>
</organism>
<reference evidence="1" key="1">
    <citation type="submission" date="2023-03" db="EMBL/GenBank/DDBJ databases">
        <title>Massive genome expansion in bonnet fungi (Mycena s.s.) driven by repeated elements and novel gene families across ecological guilds.</title>
        <authorList>
            <consortium name="Lawrence Berkeley National Laboratory"/>
            <person name="Harder C.B."/>
            <person name="Miyauchi S."/>
            <person name="Viragh M."/>
            <person name="Kuo A."/>
            <person name="Thoen E."/>
            <person name="Andreopoulos B."/>
            <person name="Lu D."/>
            <person name="Skrede I."/>
            <person name="Drula E."/>
            <person name="Henrissat B."/>
            <person name="Morin E."/>
            <person name="Kohler A."/>
            <person name="Barry K."/>
            <person name="LaButti K."/>
            <person name="Morin E."/>
            <person name="Salamov A."/>
            <person name="Lipzen A."/>
            <person name="Mereny Z."/>
            <person name="Hegedus B."/>
            <person name="Baldrian P."/>
            <person name="Stursova M."/>
            <person name="Weitz H."/>
            <person name="Taylor A."/>
            <person name="Grigoriev I.V."/>
            <person name="Nagy L.G."/>
            <person name="Martin F."/>
            <person name="Kauserud H."/>
        </authorList>
    </citation>
    <scope>NUCLEOTIDE SEQUENCE</scope>
    <source>
        <strain evidence="1">CBHHK002</strain>
    </source>
</reference>
<comment type="caution">
    <text evidence="1">The sequence shown here is derived from an EMBL/GenBank/DDBJ whole genome shotgun (WGS) entry which is preliminary data.</text>
</comment>
<evidence type="ECO:0000313" key="1">
    <source>
        <dbReference type="EMBL" id="KAJ7340831.1"/>
    </source>
</evidence>
<gene>
    <name evidence="1" type="ORF">DFH08DRAFT_812008</name>
</gene>